<gene>
    <name evidence="5" type="ORF">OTU49_012805</name>
</gene>
<reference evidence="5 6" key="1">
    <citation type="journal article" date="2024" name="BMC Genomics">
        <title>Genome assembly of redclaw crayfish (Cherax quadricarinatus) provides insights into its immune adaptation and hypoxia tolerance.</title>
        <authorList>
            <person name="Liu Z."/>
            <person name="Zheng J."/>
            <person name="Li H."/>
            <person name="Fang K."/>
            <person name="Wang S."/>
            <person name="He J."/>
            <person name="Zhou D."/>
            <person name="Weng S."/>
            <person name="Chi M."/>
            <person name="Gu Z."/>
            <person name="He J."/>
            <person name="Li F."/>
            <person name="Wang M."/>
        </authorList>
    </citation>
    <scope>NUCLEOTIDE SEQUENCE [LARGE SCALE GENOMIC DNA]</scope>
    <source>
        <strain evidence="5">ZL_2023a</strain>
    </source>
</reference>
<evidence type="ECO:0000259" key="4">
    <source>
        <dbReference type="PROSITE" id="PS51269"/>
    </source>
</evidence>
<feature type="domain" description="COMM" evidence="4">
    <location>
        <begin position="110"/>
        <end position="180"/>
    </location>
</feature>
<dbReference type="EMBL" id="JARKIK010000103">
    <property type="protein sequence ID" value="KAK8721378.1"/>
    <property type="molecule type" value="Genomic_DNA"/>
</dbReference>
<keyword evidence="6" id="KW-1185">Reference proteome</keyword>
<dbReference type="AlphaFoldDB" id="A0AAW0VVL7"/>
<comment type="caution">
    <text evidence="5">The sequence shown here is derived from an EMBL/GenBank/DDBJ whole genome shotgun (WGS) entry which is preliminary data.</text>
</comment>
<comment type="similarity">
    <text evidence="3">Belongs to the COMM domain-containing protein 6 family.</text>
</comment>
<dbReference type="InterPro" id="IPR017920">
    <property type="entry name" value="COMM"/>
</dbReference>
<dbReference type="PROSITE" id="PS51269">
    <property type="entry name" value="COMM"/>
    <property type="match status" value="1"/>
</dbReference>
<comment type="function">
    <text evidence="2">Scaffold protein in the commander complex that is essential for endosomal recycling of transmembrane cargos; the commander complex is composed of the CCC subcomplex and the retriever subcomplex. May modulate activity of cullin-RING E3 ubiquitin ligase (CRL) complexes. Down-regulates activation of NF-kappa-B. Inhibits TNF-induced NFKB1 activation.</text>
</comment>
<evidence type="ECO:0000256" key="3">
    <source>
        <dbReference type="ARBA" id="ARBA00093468"/>
    </source>
</evidence>
<feature type="non-terminal residue" evidence="5">
    <location>
        <position position="1"/>
    </location>
</feature>
<organism evidence="5 6">
    <name type="scientific">Cherax quadricarinatus</name>
    <name type="common">Australian red claw crayfish</name>
    <dbReference type="NCBI Taxonomy" id="27406"/>
    <lineage>
        <taxon>Eukaryota</taxon>
        <taxon>Metazoa</taxon>
        <taxon>Ecdysozoa</taxon>
        <taxon>Arthropoda</taxon>
        <taxon>Crustacea</taxon>
        <taxon>Multicrustacea</taxon>
        <taxon>Malacostraca</taxon>
        <taxon>Eumalacostraca</taxon>
        <taxon>Eucarida</taxon>
        <taxon>Decapoda</taxon>
        <taxon>Pleocyemata</taxon>
        <taxon>Astacidea</taxon>
        <taxon>Parastacoidea</taxon>
        <taxon>Parastacidae</taxon>
        <taxon>Cherax</taxon>
    </lineage>
</organism>
<dbReference type="InterPro" id="IPR055184">
    <property type="entry name" value="COMMD8_HN"/>
</dbReference>
<dbReference type="Pfam" id="PF22838">
    <property type="entry name" value="COMMD8_HN"/>
    <property type="match status" value="1"/>
</dbReference>
<evidence type="ECO:0000256" key="2">
    <source>
        <dbReference type="ARBA" id="ARBA00093393"/>
    </source>
</evidence>
<name>A0AAW0VVL7_CHEQU</name>
<dbReference type="PANTHER" id="PTHR16231">
    <property type="entry name" value="COMM DOMAIN-CONTAINING PROTEIN 4-8 FAMILY MEMBER"/>
    <property type="match status" value="1"/>
</dbReference>
<sequence length="182" mass="20290">EGGVAVPLTLIQPQYLLQFVHHVIDYMCGGPGVSHEMYKDCPLDKFWLAIQQVKTIAQEVTLGNLTQEKVVSLLSPLGQKTAENVYHIVNARNAEVVDHMLRETLKNTQHLKDFDWNVRLSVASDKVLDLNECFLTLHLHTSPPQSMKGTSDLCVEMTAPQVDSLLVQLKSAQDTLTALSLE</sequence>
<dbReference type="Pfam" id="PF07258">
    <property type="entry name" value="COMM_domain"/>
    <property type="match status" value="1"/>
</dbReference>
<evidence type="ECO:0000256" key="1">
    <source>
        <dbReference type="ARBA" id="ARBA00039908"/>
    </source>
</evidence>
<dbReference type="PANTHER" id="PTHR16231:SF5">
    <property type="entry name" value="COMM DOMAIN-CONTAINING PROTEIN 6"/>
    <property type="match status" value="1"/>
</dbReference>
<dbReference type="InterPro" id="IPR047155">
    <property type="entry name" value="COMMD4/6/7/8"/>
</dbReference>
<dbReference type="Proteomes" id="UP001445076">
    <property type="component" value="Unassembled WGS sequence"/>
</dbReference>
<protein>
    <recommendedName>
        <fullName evidence="1">COMM domain-containing protein 6</fullName>
    </recommendedName>
</protein>
<accession>A0AAW0VVL7</accession>
<evidence type="ECO:0000313" key="6">
    <source>
        <dbReference type="Proteomes" id="UP001445076"/>
    </source>
</evidence>
<evidence type="ECO:0000313" key="5">
    <source>
        <dbReference type="EMBL" id="KAK8721378.1"/>
    </source>
</evidence>
<proteinExistence type="inferred from homology"/>